<evidence type="ECO:0000313" key="2">
    <source>
        <dbReference type="EMBL" id="SNY54016.1"/>
    </source>
</evidence>
<dbReference type="SUPFAM" id="SSF53067">
    <property type="entry name" value="Actin-like ATPase domain"/>
    <property type="match status" value="2"/>
</dbReference>
<dbReference type="RefSeq" id="WP_232617717.1">
    <property type="nucleotide sequence ID" value="NZ_OBEA01000005.1"/>
</dbReference>
<organism evidence="2 3">
    <name type="scientific">Pseudooceanicola antarcticus</name>
    <dbReference type="NCBI Taxonomy" id="1247613"/>
    <lineage>
        <taxon>Bacteria</taxon>
        <taxon>Pseudomonadati</taxon>
        <taxon>Pseudomonadota</taxon>
        <taxon>Alphaproteobacteria</taxon>
        <taxon>Rhodobacterales</taxon>
        <taxon>Paracoccaceae</taxon>
        <taxon>Pseudooceanicola</taxon>
    </lineage>
</organism>
<gene>
    <name evidence="2" type="ORF">SAMN06297129_2706</name>
</gene>
<dbReference type="Gene3D" id="3.30.420.40">
    <property type="match status" value="2"/>
</dbReference>
<dbReference type="PANTHER" id="PTHR43190:SF3">
    <property type="entry name" value="N-ACETYL-D-GLUCOSAMINE KINASE"/>
    <property type="match status" value="1"/>
</dbReference>
<dbReference type="Pfam" id="PF01869">
    <property type="entry name" value="BcrAD_BadFG"/>
    <property type="match status" value="1"/>
</dbReference>
<dbReference type="AlphaFoldDB" id="A0A285J3S0"/>
<evidence type="ECO:0000313" key="3">
    <source>
        <dbReference type="Proteomes" id="UP000231655"/>
    </source>
</evidence>
<dbReference type="PANTHER" id="PTHR43190">
    <property type="entry name" value="N-ACETYL-D-GLUCOSAMINE KINASE"/>
    <property type="match status" value="1"/>
</dbReference>
<protein>
    <submittedName>
        <fullName evidence="2">BadF-type ATPase</fullName>
    </submittedName>
</protein>
<proteinExistence type="predicted"/>
<dbReference type="Proteomes" id="UP000231655">
    <property type="component" value="Unassembled WGS sequence"/>
</dbReference>
<accession>A0A285J3S0</accession>
<dbReference type="EMBL" id="OBEA01000005">
    <property type="protein sequence ID" value="SNY54016.1"/>
    <property type="molecule type" value="Genomic_DNA"/>
</dbReference>
<sequence>MYLGMDIGGTASRWVLVDRDGEVIDRGITDGASGLIYDARSLARFRGAIEAVRDALPGAVSFAEFGITGAGFSRHPQIEEQVSDILGLPRERFSYSSDMGLAWHSAFHGRRGHLVSAGTGSVGMTYDERGERIVVGGRGILVDDAGSGVWIALRALRLLFRRIDEDGGPKEVEILASCVFAAMGGNTHDAMRDYVYGGDRGRIGRLAVAVAEAAREGDEAAQELLREAGRELAHLGRTMLNRCGEAPVAFVGGVLGLDPSIRAEITSVLAGHEVEFPRIDAALHAAMIAKDKDLAPHDTH</sequence>
<evidence type="ECO:0000259" key="1">
    <source>
        <dbReference type="Pfam" id="PF01869"/>
    </source>
</evidence>
<name>A0A285J3S0_9RHOB</name>
<dbReference type="InterPro" id="IPR052519">
    <property type="entry name" value="Euk-type_GlcNAc_Kinase"/>
</dbReference>
<dbReference type="InterPro" id="IPR043129">
    <property type="entry name" value="ATPase_NBD"/>
</dbReference>
<feature type="domain" description="ATPase BadF/BadG/BcrA/BcrD type" evidence="1">
    <location>
        <begin position="3"/>
        <end position="270"/>
    </location>
</feature>
<reference evidence="2 3" key="1">
    <citation type="submission" date="2017-09" db="EMBL/GenBank/DDBJ databases">
        <authorList>
            <person name="Ehlers B."/>
            <person name="Leendertz F.H."/>
        </authorList>
    </citation>
    <scope>NUCLEOTIDE SEQUENCE [LARGE SCALE GENOMIC DNA]</scope>
    <source>
        <strain evidence="2 3">CGMCC 1.12662</strain>
    </source>
</reference>
<dbReference type="InterPro" id="IPR002731">
    <property type="entry name" value="ATPase_BadF"/>
</dbReference>